<keyword evidence="3" id="KW-0804">Transcription</keyword>
<dbReference type="InterPro" id="IPR000835">
    <property type="entry name" value="HTH_MarR-typ"/>
</dbReference>
<keyword evidence="1" id="KW-0805">Transcription regulation</keyword>
<name>A0ABU2JCA1_9ACTN</name>
<feature type="domain" description="HTH marR-type" evidence="5">
    <location>
        <begin position="38"/>
        <end position="173"/>
    </location>
</feature>
<dbReference type="PROSITE" id="PS50995">
    <property type="entry name" value="HTH_MARR_2"/>
    <property type="match status" value="1"/>
</dbReference>
<evidence type="ECO:0000259" key="5">
    <source>
        <dbReference type="PROSITE" id="PS50995"/>
    </source>
</evidence>
<accession>A0ABU2JCA1</accession>
<evidence type="ECO:0000313" key="6">
    <source>
        <dbReference type="EMBL" id="MDT0262605.1"/>
    </source>
</evidence>
<keyword evidence="7" id="KW-1185">Reference proteome</keyword>
<proteinExistence type="predicted"/>
<dbReference type="InterPro" id="IPR036390">
    <property type="entry name" value="WH_DNA-bd_sf"/>
</dbReference>
<dbReference type="EMBL" id="JAVREH010000020">
    <property type="protein sequence ID" value="MDT0262605.1"/>
    <property type="molecule type" value="Genomic_DNA"/>
</dbReference>
<organism evidence="6 7">
    <name type="scientific">Jatrophihabitans lederbergiae</name>
    <dbReference type="NCBI Taxonomy" id="3075547"/>
    <lineage>
        <taxon>Bacteria</taxon>
        <taxon>Bacillati</taxon>
        <taxon>Actinomycetota</taxon>
        <taxon>Actinomycetes</taxon>
        <taxon>Jatrophihabitantales</taxon>
        <taxon>Jatrophihabitantaceae</taxon>
        <taxon>Jatrophihabitans</taxon>
    </lineage>
</organism>
<dbReference type="RefSeq" id="WP_311423755.1">
    <property type="nucleotide sequence ID" value="NZ_JAVREH010000020.1"/>
</dbReference>
<dbReference type="PANTHER" id="PTHR42756">
    <property type="entry name" value="TRANSCRIPTIONAL REGULATOR, MARR"/>
    <property type="match status" value="1"/>
</dbReference>
<feature type="compositionally biased region" description="Polar residues" evidence="4">
    <location>
        <begin position="1"/>
        <end position="18"/>
    </location>
</feature>
<keyword evidence="2" id="KW-0238">DNA-binding</keyword>
<sequence>MASTSDGPRPTTAPSTRPLSEYESAVAGFTAAGADETVQRVVTALSRVHKRLDNFYREQLADLELQRGDWGVLQALALQGPDGCSTPSRLADVNGVSPSTMTHRLDLLAERGLVERAVDPANRTRSKVQLTRTGRELFNHAVLDADMVESEVLAPLDEHDQRLLADLLEKLLGA</sequence>
<protein>
    <submittedName>
        <fullName evidence="6">MarR family transcriptional regulator</fullName>
    </submittedName>
</protein>
<dbReference type="PANTHER" id="PTHR42756:SF1">
    <property type="entry name" value="TRANSCRIPTIONAL REPRESSOR OF EMRAB OPERON"/>
    <property type="match status" value="1"/>
</dbReference>
<evidence type="ECO:0000313" key="7">
    <source>
        <dbReference type="Proteomes" id="UP001183176"/>
    </source>
</evidence>
<evidence type="ECO:0000256" key="4">
    <source>
        <dbReference type="SAM" id="MobiDB-lite"/>
    </source>
</evidence>
<dbReference type="PRINTS" id="PR00598">
    <property type="entry name" value="HTHMARR"/>
</dbReference>
<feature type="region of interest" description="Disordered" evidence="4">
    <location>
        <begin position="1"/>
        <end position="20"/>
    </location>
</feature>
<dbReference type="SMART" id="SM00347">
    <property type="entry name" value="HTH_MARR"/>
    <property type="match status" value="1"/>
</dbReference>
<dbReference type="Gene3D" id="1.10.10.10">
    <property type="entry name" value="Winged helix-like DNA-binding domain superfamily/Winged helix DNA-binding domain"/>
    <property type="match status" value="1"/>
</dbReference>
<dbReference type="SUPFAM" id="SSF46785">
    <property type="entry name" value="Winged helix' DNA-binding domain"/>
    <property type="match status" value="1"/>
</dbReference>
<reference evidence="7" key="1">
    <citation type="submission" date="2023-07" db="EMBL/GenBank/DDBJ databases">
        <title>30 novel species of actinomycetes from the DSMZ collection.</title>
        <authorList>
            <person name="Nouioui I."/>
        </authorList>
    </citation>
    <scope>NUCLEOTIDE SEQUENCE [LARGE SCALE GENOMIC DNA]</scope>
    <source>
        <strain evidence="7">DSM 44399</strain>
    </source>
</reference>
<dbReference type="InterPro" id="IPR036388">
    <property type="entry name" value="WH-like_DNA-bd_sf"/>
</dbReference>
<evidence type="ECO:0000256" key="1">
    <source>
        <dbReference type="ARBA" id="ARBA00023015"/>
    </source>
</evidence>
<gene>
    <name evidence="6" type="ORF">RM423_14515</name>
</gene>
<dbReference type="Proteomes" id="UP001183176">
    <property type="component" value="Unassembled WGS sequence"/>
</dbReference>
<comment type="caution">
    <text evidence="6">The sequence shown here is derived from an EMBL/GenBank/DDBJ whole genome shotgun (WGS) entry which is preliminary data.</text>
</comment>
<evidence type="ECO:0000256" key="3">
    <source>
        <dbReference type="ARBA" id="ARBA00023163"/>
    </source>
</evidence>
<dbReference type="Pfam" id="PF12802">
    <property type="entry name" value="MarR_2"/>
    <property type="match status" value="1"/>
</dbReference>
<evidence type="ECO:0000256" key="2">
    <source>
        <dbReference type="ARBA" id="ARBA00023125"/>
    </source>
</evidence>